<dbReference type="InterPro" id="IPR014710">
    <property type="entry name" value="RmlC-like_jellyroll"/>
</dbReference>
<sequence>MNMNQSQLKQTTTAQRQLAARSAGHSRGGINRLVSPGDIGQLIKPFVFLDLFQLGANGSSMGMHPHSGIATVTVVLDGAIAYTETTGSEGVLPTGGVEWMSAGGGVWHDGGAVPGQPVTGFQLWLALPEEDENGPAQSQYLAPQQVQSHGPARVIIGKHGGASSLIRPRAPINYLHVTLADGEHWTYTPPAGHDVAWVAVASGALQTAGTVLRREVAVFEEGEGAIDFVAQGRTEFVLGSAPRHPYELVMGNYSVHTSAEALARGEKEIDRIGAQLRAAKLM</sequence>
<dbReference type="InterPro" id="IPR003829">
    <property type="entry name" value="Pirin_N_dom"/>
</dbReference>
<dbReference type="InterPro" id="IPR011051">
    <property type="entry name" value="RmlC_Cupin_sf"/>
</dbReference>
<dbReference type="EMBL" id="VVIW01000004">
    <property type="protein sequence ID" value="NHZ40516.1"/>
    <property type="molecule type" value="Genomic_DNA"/>
</dbReference>
<dbReference type="PIRSF" id="PIRSF006232">
    <property type="entry name" value="Pirin"/>
    <property type="match status" value="1"/>
</dbReference>
<evidence type="ECO:0000313" key="5">
    <source>
        <dbReference type="EMBL" id="NHZ40516.1"/>
    </source>
</evidence>
<feature type="domain" description="Pirin N-terminal" evidence="4">
    <location>
        <begin position="40"/>
        <end position="125"/>
    </location>
</feature>
<gene>
    <name evidence="5" type="ORF">F1609_10155</name>
</gene>
<organism evidence="5 6">
    <name type="scientific">Massilia aquatica</name>
    <dbReference type="NCBI Taxonomy" id="2609000"/>
    <lineage>
        <taxon>Bacteria</taxon>
        <taxon>Pseudomonadati</taxon>
        <taxon>Pseudomonadota</taxon>
        <taxon>Betaproteobacteria</taxon>
        <taxon>Burkholderiales</taxon>
        <taxon>Oxalobacteraceae</taxon>
        <taxon>Telluria group</taxon>
        <taxon>Massilia</taxon>
    </lineage>
</organism>
<dbReference type="PANTHER" id="PTHR13903">
    <property type="entry name" value="PIRIN-RELATED"/>
    <property type="match status" value="1"/>
</dbReference>
<evidence type="ECO:0000256" key="3">
    <source>
        <dbReference type="SAM" id="MobiDB-lite"/>
    </source>
</evidence>
<comment type="caution">
    <text evidence="5">The sequence shown here is derived from an EMBL/GenBank/DDBJ whole genome shotgun (WGS) entry which is preliminary data.</text>
</comment>
<dbReference type="InterPro" id="IPR012093">
    <property type="entry name" value="Pirin"/>
</dbReference>
<evidence type="ECO:0000256" key="1">
    <source>
        <dbReference type="ARBA" id="ARBA00008416"/>
    </source>
</evidence>
<dbReference type="SUPFAM" id="SSF51182">
    <property type="entry name" value="RmlC-like cupins"/>
    <property type="match status" value="1"/>
</dbReference>
<feature type="region of interest" description="Disordered" evidence="3">
    <location>
        <begin position="1"/>
        <end position="31"/>
    </location>
</feature>
<comment type="similarity">
    <text evidence="1 2">Belongs to the pirin family.</text>
</comment>
<evidence type="ECO:0000256" key="2">
    <source>
        <dbReference type="RuleBase" id="RU003457"/>
    </source>
</evidence>
<dbReference type="PANTHER" id="PTHR13903:SF8">
    <property type="entry name" value="PIRIN"/>
    <property type="match status" value="1"/>
</dbReference>
<accession>A0ABX0M8M8</accession>
<keyword evidence="6" id="KW-1185">Reference proteome</keyword>
<dbReference type="Proteomes" id="UP000819052">
    <property type="component" value="Unassembled WGS sequence"/>
</dbReference>
<dbReference type="Gene3D" id="2.60.120.10">
    <property type="entry name" value="Jelly Rolls"/>
    <property type="match status" value="1"/>
</dbReference>
<reference evidence="5 6" key="1">
    <citation type="submission" date="2019-09" db="EMBL/GenBank/DDBJ databases">
        <title>Taxonomy of Antarctic Massilia spp.: description of Massilia rubra sp. nov., Massilia aquatica sp. nov., Massilia mucilaginosa sp. nov., Massilia frigida sp. nov. isolated from streams, lakes and regoliths.</title>
        <authorList>
            <person name="Holochova P."/>
            <person name="Sedlacek I."/>
            <person name="Kralova S."/>
            <person name="Maslanova I."/>
            <person name="Busse H.-J."/>
            <person name="Stankova E."/>
            <person name="Vrbovska V."/>
            <person name="Kovarovic V."/>
            <person name="Bartak M."/>
            <person name="Svec P."/>
            <person name="Pantucek R."/>
        </authorList>
    </citation>
    <scope>NUCLEOTIDE SEQUENCE [LARGE SCALE GENOMIC DNA]</scope>
    <source>
        <strain evidence="5 6">CCM 8693</strain>
    </source>
</reference>
<evidence type="ECO:0000313" key="6">
    <source>
        <dbReference type="Proteomes" id="UP000819052"/>
    </source>
</evidence>
<dbReference type="Pfam" id="PF02678">
    <property type="entry name" value="Pirin"/>
    <property type="match status" value="1"/>
</dbReference>
<evidence type="ECO:0000259" key="4">
    <source>
        <dbReference type="Pfam" id="PF02678"/>
    </source>
</evidence>
<feature type="compositionally biased region" description="Polar residues" evidence="3">
    <location>
        <begin position="1"/>
        <end position="16"/>
    </location>
</feature>
<name>A0ABX0M8M8_9BURK</name>
<proteinExistence type="inferred from homology"/>
<dbReference type="RefSeq" id="WP_167076321.1">
    <property type="nucleotide sequence ID" value="NZ_VVIW01000004.1"/>
</dbReference>
<protein>
    <submittedName>
        <fullName evidence="5">Pirin family protein</fullName>
    </submittedName>
</protein>